<dbReference type="GO" id="GO:0032259">
    <property type="term" value="P:methylation"/>
    <property type="evidence" value="ECO:0007669"/>
    <property type="project" value="UniProtKB-KW"/>
</dbReference>
<dbReference type="Proteomes" id="UP000295050">
    <property type="component" value="Unassembled WGS sequence"/>
</dbReference>
<keyword evidence="2" id="KW-0489">Methyltransferase</keyword>
<dbReference type="InterPro" id="IPR006342">
    <property type="entry name" value="FkbM_mtfrase"/>
</dbReference>
<dbReference type="GO" id="GO:0008168">
    <property type="term" value="F:methyltransferase activity"/>
    <property type="evidence" value="ECO:0007669"/>
    <property type="project" value="UniProtKB-KW"/>
</dbReference>
<sequence length="223" mass="24517">MGLILERVRMELGHLARKATGEKTRRRGAAIEAFEAARADLRPGDLAIDLGANIGLITETLAETGADVIAFEPDPHAFELLSARLAGRANVTLIQAAAAAQAGTLPLMRHRDFANDPDRRTVSSTLVQGKRRMEGGETVEVEVKDFVAYLHALNRPVKLLKIDIEGSEVALLERLLGDPVAARIGHVFVETHERAVISLAARTRALKRRAARMDRPVINWDWR</sequence>
<keyword evidence="3" id="KW-1185">Reference proteome</keyword>
<feature type="domain" description="Methyltransferase FkbM" evidence="1">
    <location>
        <begin position="49"/>
        <end position="194"/>
    </location>
</feature>
<reference evidence="2 3" key="1">
    <citation type="submission" date="2019-03" db="EMBL/GenBank/DDBJ databases">
        <title>Genomic Encyclopedia of Type Strains, Phase IV (KMG-IV): sequencing the most valuable type-strain genomes for metagenomic binning, comparative biology and taxonomic classification.</title>
        <authorList>
            <person name="Goeker M."/>
        </authorList>
    </citation>
    <scope>NUCLEOTIDE SEQUENCE [LARGE SCALE GENOMIC DNA]</scope>
    <source>
        <strain evidence="2 3">DSM 24766</strain>
    </source>
</reference>
<comment type="caution">
    <text evidence="2">The sequence shown here is derived from an EMBL/GenBank/DDBJ whole genome shotgun (WGS) entry which is preliminary data.</text>
</comment>
<dbReference type="Gene3D" id="3.40.50.150">
    <property type="entry name" value="Vaccinia Virus protein VP39"/>
    <property type="match status" value="1"/>
</dbReference>
<dbReference type="InterPro" id="IPR029063">
    <property type="entry name" value="SAM-dependent_MTases_sf"/>
</dbReference>
<evidence type="ECO:0000259" key="1">
    <source>
        <dbReference type="Pfam" id="PF05050"/>
    </source>
</evidence>
<dbReference type="Pfam" id="PF05050">
    <property type="entry name" value="Methyltransf_21"/>
    <property type="match status" value="1"/>
</dbReference>
<proteinExistence type="predicted"/>
<name>A0A4R2RC35_9RHOB</name>
<organism evidence="2 3">
    <name type="scientific">Rhodovulum bhavnagarense</name>
    <dbReference type="NCBI Taxonomy" id="992286"/>
    <lineage>
        <taxon>Bacteria</taxon>
        <taxon>Pseudomonadati</taxon>
        <taxon>Pseudomonadota</taxon>
        <taxon>Alphaproteobacteria</taxon>
        <taxon>Rhodobacterales</taxon>
        <taxon>Paracoccaceae</taxon>
        <taxon>Rhodovulum</taxon>
    </lineage>
</organism>
<dbReference type="NCBIfam" id="TIGR01444">
    <property type="entry name" value="fkbM_fam"/>
    <property type="match status" value="1"/>
</dbReference>
<keyword evidence="2" id="KW-0808">Transferase</keyword>
<gene>
    <name evidence="2" type="ORF">EV663_1158</name>
</gene>
<accession>A0A4R2RC35</accession>
<dbReference type="PANTHER" id="PTHR34203">
    <property type="entry name" value="METHYLTRANSFERASE, FKBM FAMILY PROTEIN"/>
    <property type="match status" value="1"/>
</dbReference>
<evidence type="ECO:0000313" key="2">
    <source>
        <dbReference type="EMBL" id="TCP59798.1"/>
    </source>
</evidence>
<dbReference type="InterPro" id="IPR052514">
    <property type="entry name" value="SAM-dependent_MTase"/>
</dbReference>
<dbReference type="PANTHER" id="PTHR34203:SF13">
    <property type="entry name" value="EXPRESSED PROTEIN"/>
    <property type="match status" value="1"/>
</dbReference>
<dbReference type="SUPFAM" id="SSF53335">
    <property type="entry name" value="S-adenosyl-L-methionine-dependent methyltransferases"/>
    <property type="match status" value="1"/>
</dbReference>
<dbReference type="EMBL" id="SLXU01000015">
    <property type="protein sequence ID" value="TCP59798.1"/>
    <property type="molecule type" value="Genomic_DNA"/>
</dbReference>
<dbReference type="AlphaFoldDB" id="A0A4R2RC35"/>
<protein>
    <submittedName>
        <fullName evidence="2">FkbM family methyltransferase</fullName>
    </submittedName>
</protein>
<evidence type="ECO:0000313" key="3">
    <source>
        <dbReference type="Proteomes" id="UP000295050"/>
    </source>
</evidence>